<evidence type="ECO:0000256" key="1">
    <source>
        <dbReference type="ARBA" id="ARBA00002455"/>
    </source>
</evidence>
<dbReference type="EMBL" id="FWXJ01000003">
    <property type="protein sequence ID" value="SMC37238.1"/>
    <property type="molecule type" value="Genomic_DNA"/>
</dbReference>
<evidence type="ECO:0000256" key="11">
    <source>
        <dbReference type="ARBA" id="ARBA00022991"/>
    </source>
</evidence>
<feature type="domain" description="Antenna complex alpha/beta subunit" evidence="15">
    <location>
        <begin position="5"/>
        <end position="41"/>
    </location>
</feature>
<dbReference type="GO" id="GO:0030077">
    <property type="term" value="C:plasma membrane light-harvesting complex"/>
    <property type="evidence" value="ECO:0007669"/>
    <property type="project" value="InterPro"/>
</dbReference>
<evidence type="ECO:0000256" key="4">
    <source>
        <dbReference type="ARBA" id="ARBA00022494"/>
    </source>
</evidence>
<dbReference type="Gene3D" id="4.10.220.20">
    <property type="entry name" value="Light-harvesting complex"/>
    <property type="match status" value="1"/>
</dbReference>
<accession>A0A1W1YND4</accession>
<dbReference type="RefSeq" id="WP_084282896.1">
    <property type="nucleotide sequence ID" value="NZ_FWXJ01000003.1"/>
</dbReference>
<keyword evidence="8" id="KW-0460">Magnesium</keyword>
<evidence type="ECO:0000256" key="5">
    <source>
        <dbReference type="ARBA" id="ARBA00022549"/>
    </source>
</evidence>
<dbReference type="GO" id="GO:0005886">
    <property type="term" value="C:plasma membrane"/>
    <property type="evidence" value="ECO:0007669"/>
    <property type="project" value="UniProtKB-SubCell"/>
</dbReference>
<reference evidence="16 17" key="1">
    <citation type="submission" date="2017-04" db="EMBL/GenBank/DDBJ databases">
        <authorList>
            <person name="Afonso C.L."/>
            <person name="Miller P.J."/>
            <person name="Scott M.A."/>
            <person name="Spackman E."/>
            <person name="Goraichik I."/>
            <person name="Dimitrov K.M."/>
            <person name="Suarez D.L."/>
            <person name="Swayne D.E."/>
        </authorList>
    </citation>
    <scope>NUCLEOTIDE SEQUENCE [LARGE SCALE GENOMIC DNA]</scope>
    <source>
        <strain evidence="16 17">VK13</strain>
    </source>
</reference>
<comment type="function">
    <text evidence="1">Antenna complexes are light-harvesting systems, which transfer the excitation energy to the reaction centers.</text>
</comment>
<evidence type="ECO:0000256" key="13">
    <source>
        <dbReference type="ARBA" id="ARBA00023243"/>
    </source>
</evidence>
<evidence type="ECO:0000256" key="7">
    <source>
        <dbReference type="ARBA" id="ARBA00022723"/>
    </source>
</evidence>
<keyword evidence="13" id="KW-0437">Light-harvesting polypeptide</keyword>
<dbReference type="SUPFAM" id="SSF56918">
    <property type="entry name" value="Light-harvesting complex subunits"/>
    <property type="match status" value="1"/>
</dbReference>
<dbReference type="Proteomes" id="UP000192708">
    <property type="component" value="Unassembled WGS sequence"/>
</dbReference>
<feature type="transmembrane region" description="Helical" evidence="14">
    <location>
        <begin position="14"/>
        <end position="35"/>
    </location>
</feature>
<dbReference type="STRING" id="1938817.SAMN06296008_103182"/>
<protein>
    <submittedName>
        <fullName evidence="16">Light-harvesting protein B-800-850 alpha chain</fullName>
    </submittedName>
</protein>
<keyword evidence="10 14" id="KW-1133">Transmembrane helix</keyword>
<dbReference type="InterPro" id="IPR035889">
    <property type="entry name" value="Light-harvesting_complex"/>
</dbReference>
<sequence length="67" mass="7128">MIYGKMWCVVKPTLGIPLILTAVAFGSFNVHLALLNNTTWVKGFLNGNAAKVVSMNTEAPPAAPKAQ</sequence>
<dbReference type="InterPro" id="IPR000066">
    <property type="entry name" value="Antenna_a/b"/>
</dbReference>
<name>A0A1W1YND4_9BURK</name>
<evidence type="ECO:0000256" key="9">
    <source>
        <dbReference type="ARBA" id="ARBA00022956"/>
    </source>
</evidence>
<dbReference type="OrthoDB" id="9156281at2"/>
<comment type="subcellular location">
    <subcellularLocation>
        <location evidence="2">Cell membrane</location>
    </subcellularLocation>
</comment>
<keyword evidence="6 14" id="KW-0812">Transmembrane</keyword>
<keyword evidence="12 14" id="KW-0472">Membrane</keyword>
<evidence type="ECO:0000256" key="10">
    <source>
        <dbReference type="ARBA" id="ARBA00022989"/>
    </source>
</evidence>
<evidence type="ECO:0000313" key="17">
    <source>
        <dbReference type="Proteomes" id="UP000192708"/>
    </source>
</evidence>
<organism evidence="16 17">
    <name type="scientific">Polynucleobacter kasalickyi</name>
    <dbReference type="NCBI Taxonomy" id="1938817"/>
    <lineage>
        <taxon>Bacteria</taxon>
        <taxon>Pseudomonadati</taxon>
        <taxon>Pseudomonadota</taxon>
        <taxon>Betaproteobacteria</taxon>
        <taxon>Burkholderiales</taxon>
        <taxon>Burkholderiaceae</taxon>
        <taxon>Polynucleobacter</taxon>
    </lineage>
</organism>
<dbReference type="Pfam" id="PF00556">
    <property type="entry name" value="LHC"/>
    <property type="match status" value="1"/>
</dbReference>
<evidence type="ECO:0000256" key="8">
    <source>
        <dbReference type="ARBA" id="ARBA00022842"/>
    </source>
</evidence>
<keyword evidence="9" id="KW-0076">Bacteriochlorophyll</keyword>
<evidence type="ECO:0000256" key="14">
    <source>
        <dbReference type="SAM" id="Phobius"/>
    </source>
</evidence>
<evidence type="ECO:0000256" key="3">
    <source>
        <dbReference type="ARBA" id="ARBA00022475"/>
    </source>
</evidence>
<keyword evidence="3" id="KW-1003">Cell membrane</keyword>
<evidence type="ECO:0000256" key="12">
    <source>
        <dbReference type="ARBA" id="ARBA00023136"/>
    </source>
</evidence>
<proteinExistence type="predicted"/>
<dbReference type="GO" id="GO:0042314">
    <property type="term" value="F:bacteriochlorophyll binding"/>
    <property type="evidence" value="ECO:0007669"/>
    <property type="project" value="UniProtKB-KW"/>
</dbReference>
<dbReference type="GO" id="GO:0046872">
    <property type="term" value="F:metal ion binding"/>
    <property type="evidence" value="ECO:0007669"/>
    <property type="project" value="UniProtKB-KW"/>
</dbReference>
<evidence type="ECO:0000256" key="6">
    <source>
        <dbReference type="ARBA" id="ARBA00022692"/>
    </source>
</evidence>
<keyword evidence="4" id="KW-0148">Chlorophyll</keyword>
<gene>
    <name evidence="16" type="ORF">SAMN06296008_103182</name>
</gene>
<keyword evidence="17" id="KW-1185">Reference proteome</keyword>
<dbReference type="GO" id="GO:0019684">
    <property type="term" value="P:photosynthesis, light reaction"/>
    <property type="evidence" value="ECO:0007669"/>
    <property type="project" value="InterPro"/>
</dbReference>
<evidence type="ECO:0000259" key="15">
    <source>
        <dbReference type="Pfam" id="PF00556"/>
    </source>
</evidence>
<evidence type="ECO:0000256" key="2">
    <source>
        <dbReference type="ARBA" id="ARBA00004236"/>
    </source>
</evidence>
<dbReference type="AlphaFoldDB" id="A0A1W1YND4"/>
<keyword evidence="11" id="KW-0157">Chromophore</keyword>
<keyword evidence="5" id="KW-0042">Antenna complex</keyword>
<keyword evidence="7" id="KW-0479">Metal-binding</keyword>
<evidence type="ECO:0000313" key="16">
    <source>
        <dbReference type="EMBL" id="SMC37238.1"/>
    </source>
</evidence>